<protein>
    <recommendedName>
        <fullName evidence="5">Ribosome biogenesis regulatory protein</fullName>
    </recommendedName>
</protein>
<dbReference type="AlphaFoldDB" id="A0A8H3J412"/>
<reference evidence="7" key="1">
    <citation type="submission" date="2021-03" db="EMBL/GenBank/DDBJ databases">
        <authorList>
            <person name="Tagirdzhanova G."/>
        </authorList>
    </citation>
    <scope>NUCLEOTIDE SEQUENCE</scope>
</reference>
<feature type="compositionally biased region" description="Basic and acidic residues" evidence="6">
    <location>
        <begin position="105"/>
        <end position="141"/>
    </location>
</feature>
<proteinExistence type="inferred from homology"/>
<dbReference type="InterPro" id="IPR007023">
    <property type="entry name" value="Ribosom_reg"/>
</dbReference>
<evidence type="ECO:0000256" key="6">
    <source>
        <dbReference type="SAM" id="MobiDB-lite"/>
    </source>
</evidence>
<dbReference type="GO" id="GO:0016740">
    <property type="term" value="F:transferase activity"/>
    <property type="evidence" value="ECO:0007669"/>
    <property type="project" value="UniProtKB-KW"/>
</dbReference>
<accession>A0A8H3J412</accession>
<evidence type="ECO:0000256" key="5">
    <source>
        <dbReference type="RuleBase" id="RU364132"/>
    </source>
</evidence>
<dbReference type="Proteomes" id="UP000664534">
    <property type="component" value="Unassembled WGS sequence"/>
</dbReference>
<organism evidence="7 8">
    <name type="scientific">Imshaugia aleurites</name>
    <dbReference type="NCBI Taxonomy" id="172621"/>
    <lineage>
        <taxon>Eukaryota</taxon>
        <taxon>Fungi</taxon>
        <taxon>Dikarya</taxon>
        <taxon>Ascomycota</taxon>
        <taxon>Pezizomycotina</taxon>
        <taxon>Lecanoromycetes</taxon>
        <taxon>OSLEUM clade</taxon>
        <taxon>Lecanoromycetidae</taxon>
        <taxon>Lecanorales</taxon>
        <taxon>Lecanorineae</taxon>
        <taxon>Parmeliaceae</taxon>
        <taxon>Imshaugia</taxon>
    </lineage>
</organism>
<gene>
    <name evidence="7" type="primary">RRS1</name>
    <name evidence="7" type="ORF">IMSHALPRED_001824</name>
</gene>
<evidence type="ECO:0000313" key="8">
    <source>
        <dbReference type="Proteomes" id="UP000664534"/>
    </source>
</evidence>
<comment type="caution">
    <text evidence="7">The sequence shown here is derived from an EMBL/GenBank/DDBJ whole genome shotgun (WGS) entry which is preliminary data.</text>
</comment>
<comment type="similarity">
    <text evidence="2 5">Belongs to the RRS1 family.</text>
</comment>
<keyword evidence="3 5" id="KW-0690">Ribosome biogenesis</keyword>
<dbReference type="Pfam" id="PF04939">
    <property type="entry name" value="RRS1"/>
    <property type="match status" value="1"/>
</dbReference>
<feature type="region of interest" description="Disordered" evidence="6">
    <location>
        <begin position="171"/>
        <end position="218"/>
    </location>
</feature>
<comment type="function">
    <text evidence="5">Involved in ribosomal large subunit assembly.</text>
</comment>
<keyword evidence="8" id="KW-1185">Reference proteome</keyword>
<feature type="region of interest" description="Disordered" evidence="6">
    <location>
        <begin position="101"/>
        <end position="141"/>
    </location>
</feature>
<dbReference type="GO" id="GO:0042254">
    <property type="term" value="P:ribosome biogenesis"/>
    <property type="evidence" value="ECO:0007669"/>
    <property type="project" value="UniProtKB-KW"/>
</dbReference>
<dbReference type="GO" id="GO:0005634">
    <property type="term" value="C:nucleus"/>
    <property type="evidence" value="ECO:0007669"/>
    <property type="project" value="UniProtKB-SubCell"/>
</dbReference>
<keyword evidence="4 5" id="KW-0539">Nucleus</keyword>
<feature type="compositionally biased region" description="Basic and acidic residues" evidence="6">
    <location>
        <begin position="171"/>
        <end position="209"/>
    </location>
</feature>
<evidence type="ECO:0000256" key="4">
    <source>
        <dbReference type="ARBA" id="ARBA00023242"/>
    </source>
</evidence>
<comment type="subcellular location">
    <subcellularLocation>
        <location evidence="1 5">Nucleus</location>
    </subcellularLocation>
</comment>
<feature type="compositionally biased region" description="Polar residues" evidence="6">
    <location>
        <begin position="1"/>
        <end position="34"/>
    </location>
</feature>
<evidence type="ECO:0000256" key="1">
    <source>
        <dbReference type="ARBA" id="ARBA00004123"/>
    </source>
</evidence>
<evidence type="ECO:0000256" key="2">
    <source>
        <dbReference type="ARBA" id="ARBA00010077"/>
    </source>
</evidence>
<dbReference type="OrthoDB" id="28455at2759"/>
<sequence length="218" mass="23809">MADGSTTEAPQAASSNSLNSAPTASNPEESSITITKPIPPTFDLGNLLCHDPTPLPPSPNNTLLATTARSCAQSLINQLLTTCPITSSPASGLLMTLPPPTFPLPREKPLPKPKEETKWEKFAKKKGIKEAKRGAGKTEYDEAKGEWVPKWGYKGRNKEGEGEWIVEVDGKRERDLEGEGEGRTVRGEGRRERVEKIRRNERKQRANERKGKRAGGGG</sequence>
<evidence type="ECO:0000256" key="3">
    <source>
        <dbReference type="ARBA" id="ARBA00022517"/>
    </source>
</evidence>
<evidence type="ECO:0000313" key="7">
    <source>
        <dbReference type="EMBL" id="CAF9940290.1"/>
    </source>
</evidence>
<name>A0A8H3J412_9LECA</name>
<feature type="region of interest" description="Disordered" evidence="6">
    <location>
        <begin position="1"/>
        <end position="37"/>
    </location>
</feature>
<dbReference type="EMBL" id="CAJPDT010000129">
    <property type="protein sequence ID" value="CAF9940290.1"/>
    <property type="molecule type" value="Genomic_DNA"/>
</dbReference>